<dbReference type="PANTHER" id="PTHR47959:SF21">
    <property type="entry name" value="DEAD-BOX HELICASE 56"/>
    <property type="match status" value="1"/>
</dbReference>
<reference evidence="14" key="1">
    <citation type="submission" date="2023-06" db="EMBL/GenBank/DDBJ databases">
        <authorList>
            <person name="Delattre M."/>
        </authorList>
    </citation>
    <scope>NUCLEOTIDE SEQUENCE</scope>
    <source>
        <strain evidence="14">AF72</strain>
    </source>
</reference>
<feature type="region of interest" description="Disordered" evidence="10">
    <location>
        <begin position="1"/>
        <end position="63"/>
    </location>
</feature>
<evidence type="ECO:0000256" key="7">
    <source>
        <dbReference type="ARBA" id="ARBA00038041"/>
    </source>
</evidence>
<evidence type="ECO:0000256" key="5">
    <source>
        <dbReference type="ARBA" id="ARBA00022840"/>
    </source>
</evidence>
<feature type="region of interest" description="Disordered" evidence="10">
    <location>
        <begin position="586"/>
        <end position="621"/>
    </location>
</feature>
<dbReference type="Gene3D" id="3.40.50.300">
    <property type="entry name" value="P-loop containing nucleotide triphosphate hydrolases"/>
    <property type="match status" value="2"/>
</dbReference>
<comment type="caution">
    <text evidence="14">The sequence shown here is derived from an EMBL/GenBank/DDBJ whole genome shotgun (WGS) entry which is preliminary data.</text>
</comment>
<evidence type="ECO:0000259" key="11">
    <source>
        <dbReference type="PROSITE" id="PS51192"/>
    </source>
</evidence>
<dbReference type="Proteomes" id="UP001177023">
    <property type="component" value="Unassembled WGS sequence"/>
</dbReference>
<evidence type="ECO:0000256" key="4">
    <source>
        <dbReference type="ARBA" id="ARBA00022806"/>
    </source>
</evidence>
<dbReference type="InterPro" id="IPR011545">
    <property type="entry name" value="DEAD/DEAH_box_helicase_dom"/>
</dbReference>
<dbReference type="SUPFAM" id="SSF52540">
    <property type="entry name" value="P-loop containing nucleoside triphosphate hydrolases"/>
    <property type="match status" value="2"/>
</dbReference>
<name>A0AA36G8E9_9BILA</name>
<gene>
    <name evidence="14" type="ORF">MSPICULIGERA_LOCUS17655</name>
</gene>
<dbReference type="CDD" id="cd18787">
    <property type="entry name" value="SF2_C_DEAD"/>
    <property type="match status" value="1"/>
</dbReference>
<feature type="compositionally biased region" description="Basic residues" evidence="10">
    <location>
        <begin position="47"/>
        <end position="63"/>
    </location>
</feature>
<dbReference type="GO" id="GO:0005829">
    <property type="term" value="C:cytosol"/>
    <property type="evidence" value="ECO:0007669"/>
    <property type="project" value="TreeGrafter"/>
</dbReference>
<dbReference type="PROSITE" id="PS51194">
    <property type="entry name" value="HELICASE_CTER"/>
    <property type="match status" value="1"/>
</dbReference>
<dbReference type="SMART" id="SM00490">
    <property type="entry name" value="HELICc"/>
    <property type="match status" value="1"/>
</dbReference>
<keyword evidence="3" id="KW-0378">Hydrolase</keyword>
<dbReference type="InterPro" id="IPR001650">
    <property type="entry name" value="Helicase_C-like"/>
</dbReference>
<feature type="domain" description="DEAD-box RNA helicase Q" evidence="13">
    <location>
        <begin position="89"/>
        <end position="117"/>
    </location>
</feature>
<dbReference type="GO" id="GO:0005524">
    <property type="term" value="F:ATP binding"/>
    <property type="evidence" value="ECO:0007669"/>
    <property type="project" value="UniProtKB-KW"/>
</dbReference>
<evidence type="ECO:0000256" key="6">
    <source>
        <dbReference type="ARBA" id="ARBA00022884"/>
    </source>
</evidence>
<feature type="non-terminal residue" evidence="14">
    <location>
        <position position="621"/>
    </location>
</feature>
<dbReference type="EMBL" id="CATQJA010002657">
    <property type="protein sequence ID" value="CAJ0579436.1"/>
    <property type="molecule type" value="Genomic_DNA"/>
</dbReference>
<feature type="domain" description="Helicase ATP-binding" evidence="11">
    <location>
        <begin position="120"/>
        <end position="297"/>
    </location>
</feature>
<keyword evidence="15" id="KW-1185">Reference proteome</keyword>
<dbReference type="EC" id="3.6.4.13" evidence="1"/>
<dbReference type="InterPro" id="IPR027417">
    <property type="entry name" value="P-loop_NTPase"/>
</dbReference>
<evidence type="ECO:0000256" key="1">
    <source>
        <dbReference type="ARBA" id="ARBA00012552"/>
    </source>
</evidence>
<dbReference type="InterPro" id="IPR014001">
    <property type="entry name" value="Helicase_ATP-bd"/>
</dbReference>
<feature type="short sequence motif" description="Q motif" evidence="9">
    <location>
        <begin position="89"/>
        <end position="117"/>
    </location>
</feature>
<evidence type="ECO:0000313" key="15">
    <source>
        <dbReference type="Proteomes" id="UP001177023"/>
    </source>
</evidence>
<protein>
    <recommendedName>
        <fullName evidence="1">RNA helicase</fullName>
        <ecNumber evidence="1">3.6.4.13</ecNumber>
    </recommendedName>
</protein>
<accession>A0AA36G8E9</accession>
<evidence type="ECO:0000259" key="12">
    <source>
        <dbReference type="PROSITE" id="PS51194"/>
    </source>
</evidence>
<dbReference type="GO" id="GO:0003723">
    <property type="term" value="F:RNA binding"/>
    <property type="evidence" value="ECO:0007669"/>
    <property type="project" value="UniProtKB-KW"/>
</dbReference>
<dbReference type="Pfam" id="PF00270">
    <property type="entry name" value="DEAD"/>
    <property type="match status" value="1"/>
</dbReference>
<evidence type="ECO:0000256" key="2">
    <source>
        <dbReference type="ARBA" id="ARBA00022741"/>
    </source>
</evidence>
<evidence type="ECO:0000256" key="9">
    <source>
        <dbReference type="PROSITE-ProRule" id="PRU00552"/>
    </source>
</evidence>
<dbReference type="PANTHER" id="PTHR47959">
    <property type="entry name" value="ATP-DEPENDENT RNA HELICASE RHLE-RELATED"/>
    <property type="match status" value="1"/>
</dbReference>
<proteinExistence type="inferred from homology"/>
<feature type="compositionally biased region" description="Basic and acidic residues" evidence="10">
    <location>
        <begin position="1"/>
        <end position="46"/>
    </location>
</feature>
<dbReference type="GO" id="GO:0016787">
    <property type="term" value="F:hydrolase activity"/>
    <property type="evidence" value="ECO:0007669"/>
    <property type="project" value="UniProtKB-KW"/>
</dbReference>
<organism evidence="14 15">
    <name type="scientific">Mesorhabditis spiculigera</name>
    <dbReference type="NCBI Taxonomy" id="96644"/>
    <lineage>
        <taxon>Eukaryota</taxon>
        <taxon>Metazoa</taxon>
        <taxon>Ecdysozoa</taxon>
        <taxon>Nematoda</taxon>
        <taxon>Chromadorea</taxon>
        <taxon>Rhabditida</taxon>
        <taxon>Rhabditina</taxon>
        <taxon>Rhabditomorpha</taxon>
        <taxon>Rhabditoidea</taxon>
        <taxon>Rhabditidae</taxon>
        <taxon>Mesorhabditinae</taxon>
        <taxon>Mesorhabditis</taxon>
    </lineage>
</organism>
<dbReference type="Pfam" id="PF00271">
    <property type="entry name" value="Helicase_C"/>
    <property type="match status" value="1"/>
</dbReference>
<evidence type="ECO:0000259" key="13">
    <source>
        <dbReference type="PROSITE" id="PS51195"/>
    </source>
</evidence>
<dbReference type="AlphaFoldDB" id="A0AA36G8E9"/>
<evidence type="ECO:0000256" key="10">
    <source>
        <dbReference type="SAM" id="MobiDB-lite"/>
    </source>
</evidence>
<keyword evidence="2" id="KW-0547">Nucleotide-binding</keyword>
<dbReference type="SMART" id="SM00487">
    <property type="entry name" value="DEXDc"/>
    <property type="match status" value="1"/>
</dbReference>
<comment type="catalytic activity">
    <reaction evidence="8">
        <text>ATP + H2O = ADP + phosphate + H(+)</text>
        <dbReference type="Rhea" id="RHEA:13065"/>
        <dbReference type="ChEBI" id="CHEBI:15377"/>
        <dbReference type="ChEBI" id="CHEBI:15378"/>
        <dbReference type="ChEBI" id="CHEBI:30616"/>
        <dbReference type="ChEBI" id="CHEBI:43474"/>
        <dbReference type="ChEBI" id="CHEBI:456216"/>
        <dbReference type="EC" id="3.6.4.13"/>
    </reaction>
</comment>
<evidence type="ECO:0000313" key="14">
    <source>
        <dbReference type="EMBL" id="CAJ0579436.1"/>
    </source>
</evidence>
<comment type="similarity">
    <text evidence="7">Belongs to the DEAD box helicase family. DDX56/DBP9 subfamily.</text>
</comment>
<dbReference type="PROSITE" id="PS51195">
    <property type="entry name" value="Q_MOTIF"/>
    <property type="match status" value="1"/>
</dbReference>
<dbReference type="InterPro" id="IPR050079">
    <property type="entry name" value="DEAD_box_RNA_helicase"/>
</dbReference>
<feature type="domain" description="Helicase C-terminal" evidence="12">
    <location>
        <begin position="310"/>
        <end position="506"/>
    </location>
</feature>
<sequence>MKTVPKEKKERKTAKLKDKVDKKKKGDEEKPKAKPDGETVSEEKALAKKLKKEKKQRRKLRKKNQAAVAEGEILAPIAEKVEFDANDEASFEDFELSELLLKIVCDLGWEKPTQVQESVIPLALEHKNLMVRARTGSGKTAAFVLPILQQLITYTSGSTDLQPGPYALFIAPTKELSSQIYTLLTTFIRAYPYLRCIHLTEISETEKGVWENDQPELVVTTPGKLKTMLDIRKDYCLNVRHLVLDEADLLLSYGYEAEMKFIRSCLASKYQTIMTSATLSDDMTSLKTIFITGPVLTIKLKEGDLPDANQLTQYHLFVENDEERFAILLSMFKLKLIVGKTIIFVANPDRCYQMNLFLNAFKLNSGILNSAMPANSRCLVIQQFNQGLFPVIVASDAAHLIGDEEKTDEAPATGKRPKRKLDKEAGVARGIDFHHVSNVINFDFPKTLEGYIHRVGRTARGWNKGTALSFCTPRERAYLDTIKDQVTEMMGKPVMHQYDIRLTEIESFQLRAREALASCTKGVIREARLAEIREEALRSAKLKSYFAANPRERDVLASDKKLHTLKLTCPAMGDVPDYIVPKALRGNDYTSDQKKRHRHRVSQGKKHAMRNKKDPLKSFKV</sequence>
<evidence type="ECO:0000256" key="8">
    <source>
        <dbReference type="ARBA" id="ARBA00047984"/>
    </source>
</evidence>
<dbReference type="PROSITE" id="PS51192">
    <property type="entry name" value="HELICASE_ATP_BIND_1"/>
    <property type="match status" value="1"/>
</dbReference>
<feature type="compositionally biased region" description="Basic and acidic residues" evidence="10">
    <location>
        <begin position="611"/>
        <end position="621"/>
    </location>
</feature>
<dbReference type="InterPro" id="IPR014014">
    <property type="entry name" value="RNA_helicase_DEAD_Q_motif"/>
</dbReference>
<dbReference type="GO" id="GO:0003724">
    <property type="term" value="F:RNA helicase activity"/>
    <property type="evidence" value="ECO:0007669"/>
    <property type="project" value="UniProtKB-EC"/>
</dbReference>
<keyword evidence="6" id="KW-0694">RNA-binding</keyword>
<evidence type="ECO:0000256" key="3">
    <source>
        <dbReference type="ARBA" id="ARBA00022801"/>
    </source>
</evidence>
<feature type="compositionally biased region" description="Basic residues" evidence="10">
    <location>
        <begin position="594"/>
        <end position="610"/>
    </location>
</feature>
<keyword evidence="5" id="KW-0067">ATP-binding</keyword>
<keyword evidence="4" id="KW-0347">Helicase</keyword>